<evidence type="ECO:0000256" key="1">
    <source>
        <dbReference type="ARBA" id="ARBA00004193"/>
    </source>
</evidence>
<reference evidence="9 11" key="1">
    <citation type="journal article" date="2022" name="bioRxiv">
        <title>Prophages regulate Shewanella fidelis 3313 motility and biofilm formation: implications for gut colonization dynamics in Ciona robusta.</title>
        <authorList>
            <person name="Natarajan O."/>
            <person name="Gibboney S.L."/>
            <person name="Young M.N."/>
            <person name="Lim S.J."/>
            <person name="Pluta N."/>
            <person name="Atkinson C.G."/>
            <person name="Leigh B.A."/>
            <person name="Liberti A."/>
            <person name="Kees E.D."/>
            <person name="Breitbart M."/>
            <person name="Gralnick J.A."/>
            <person name="Dishaw L.J."/>
        </authorList>
    </citation>
    <scope>NUCLEOTIDE SEQUENCE [LARGE SCALE GENOMIC DNA]</scope>
    <source>
        <strain evidence="9 11">JG4066</strain>
    </source>
</reference>
<dbReference type="InterPro" id="IPR003760">
    <property type="entry name" value="PnrA-like"/>
</dbReference>
<comment type="subcellular location">
    <subcellularLocation>
        <location evidence="1">Cell membrane</location>
        <topology evidence="1">Lipid-anchor</topology>
    </subcellularLocation>
</comment>
<dbReference type="AlphaFoldDB" id="A0AAW8NLX4"/>
<evidence type="ECO:0000256" key="4">
    <source>
        <dbReference type="ARBA" id="ARBA00022729"/>
    </source>
</evidence>
<proteinExistence type="inferred from homology"/>
<dbReference type="EMBL" id="JAPMLD010000003">
    <property type="protein sequence ID" value="MDW4824446.1"/>
    <property type="molecule type" value="Genomic_DNA"/>
</dbReference>
<keyword evidence="3" id="KW-1003">Cell membrane</keyword>
<organism evidence="8 10">
    <name type="scientific">Shewanella fidelis</name>
    <dbReference type="NCBI Taxonomy" id="173509"/>
    <lineage>
        <taxon>Bacteria</taxon>
        <taxon>Pseudomonadati</taxon>
        <taxon>Pseudomonadota</taxon>
        <taxon>Gammaproteobacteria</taxon>
        <taxon>Alteromonadales</taxon>
        <taxon>Shewanellaceae</taxon>
        <taxon>Shewanella</taxon>
    </lineage>
</organism>
<dbReference type="EMBL" id="JAPMLE010000001">
    <property type="protein sequence ID" value="MDR8523305.1"/>
    <property type="molecule type" value="Genomic_DNA"/>
</dbReference>
<dbReference type="SUPFAM" id="SSF53822">
    <property type="entry name" value="Periplasmic binding protein-like I"/>
    <property type="match status" value="1"/>
</dbReference>
<gene>
    <name evidence="8" type="ORF">OS133_06345</name>
    <name evidence="9" type="ORF">OS134_10305</name>
</gene>
<dbReference type="Proteomes" id="UP001259340">
    <property type="component" value="Unassembled WGS sequence"/>
</dbReference>
<evidence type="ECO:0000256" key="3">
    <source>
        <dbReference type="ARBA" id="ARBA00022475"/>
    </source>
</evidence>
<evidence type="ECO:0000256" key="6">
    <source>
        <dbReference type="ARBA" id="ARBA00023288"/>
    </source>
</evidence>
<keyword evidence="6" id="KW-0449">Lipoprotein</keyword>
<dbReference type="GO" id="GO:0005886">
    <property type="term" value="C:plasma membrane"/>
    <property type="evidence" value="ECO:0007669"/>
    <property type="project" value="UniProtKB-SubCell"/>
</dbReference>
<comment type="caution">
    <text evidence="8">The sequence shown here is derived from an EMBL/GenBank/DDBJ whole genome shotgun (WGS) entry which is preliminary data.</text>
</comment>
<sequence length="333" mass="36574">MIKVWIGIVLFIASFSFDALAAKEEIKPLVLFQGEVAEGSFLHMVEKGVLAFEQATSITVVQKRLPRSDERYLKELENSAKQGFSPIIVQDSNSLARFANIAKAYPATKFISLDVAYDVPNILALTFNHAEGAYVVGFLAGLKTKTNKVGFIGGLDIPVINNFRCGYELGLQQANANATLVTRYINKGTFSWDDLDSAQQLSQQMLSDNVDVIFPVSGMASKAVMDTMKAAGPQHYSFGIDANSNADYPQTLLASFEKRSDKAVFAALMLLKNGIWNGTEKHFGVKQGIIQITVNPENTALNASDKQKVDELITQLKGKNNRISREILTHCKV</sequence>
<dbReference type="PANTHER" id="PTHR34296:SF2">
    <property type="entry name" value="ABC TRANSPORTER GUANOSINE-BINDING PROTEIN NUPN"/>
    <property type="match status" value="1"/>
</dbReference>
<evidence type="ECO:0000313" key="10">
    <source>
        <dbReference type="Proteomes" id="UP001259340"/>
    </source>
</evidence>
<dbReference type="CDD" id="cd06354">
    <property type="entry name" value="PBP1_PrnA-like"/>
    <property type="match status" value="1"/>
</dbReference>
<keyword evidence="4" id="KW-0732">Signal</keyword>
<keyword evidence="11" id="KW-1185">Reference proteome</keyword>
<dbReference type="Proteomes" id="UP001271263">
    <property type="component" value="Unassembled WGS sequence"/>
</dbReference>
<dbReference type="InterPro" id="IPR050957">
    <property type="entry name" value="BMP_lipoprotein"/>
</dbReference>
<evidence type="ECO:0000256" key="5">
    <source>
        <dbReference type="ARBA" id="ARBA00023136"/>
    </source>
</evidence>
<keyword evidence="5" id="KW-0472">Membrane</keyword>
<evidence type="ECO:0000256" key="2">
    <source>
        <dbReference type="ARBA" id="ARBA00008610"/>
    </source>
</evidence>
<evidence type="ECO:0000313" key="8">
    <source>
        <dbReference type="EMBL" id="MDR8523305.1"/>
    </source>
</evidence>
<evidence type="ECO:0000259" key="7">
    <source>
        <dbReference type="Pfam" id="PF02608"/>
    </source>
</evidence>
<dbReference type="PANTHER" id="PTHR34296">
    <property type="entry name" value="TRANSCRIPTIONAL ACTIVATOR PROTEIN MED"/>
    <property type="match status" value="1"/>
</dbReference>
<evidence type="ECO:0000313" key="9">
    <source>
        <dbReference type="EMBL" id="MDW4824446.1"/>
    </source>
</evidence>
<feature type="domain" description="ABC transporter substrate-binding protein PnrA-like" evidence="7">
    <location>
        <begin position="30"/>
        <end position="312"/>
    </location>
</feature>
<comment type="similarity">
    <text evidence="2">Belongs to the BMP lipoprotein family.</text>
</comment>
<dbReference type="Gene3D" id="3.40.50.2300">
    <property type="match status" value="2"/>
</dbReference>
<evidence type="ECO:0000313" key="11">
    <source>
        <dbReference type="Proteomes" id="UP001271263"/>
    </source>
</evidence>
<dbReference type="InterPro" id="IPR028082">
    <property type="entry name" value="Peripla_BP_I"/>
</dbReference>
<reference evidence="8" key="2">
    <citation type="submission" date="2022-11" db="EMBL/GenBank/DDBJ databases">
        <title>Prophages regulate Shewanella fidelis motility and biofilm formation: implications for gut colonization dynamics in Ciona robusta.</title>
        <authorList>
            <person name="Natarajan O."/>
            <person name="Gibboney S.L."/>
            <person name="Young M.N."/>
            <person name="Lim S.J."/>
            <person name="Pluta N."/>
            <person name="Atkinson C.G.F."/>
            <person name="Leigh B.A."/>
            <person name="Liberti A."/>
            <person name="Kees E."/>
            <person name="Breitbart M."/>
            <person name="Gralnick J."/>
            <person name="Dishaw L.J."/>
        </authorList>
    </citation>
    <scope>NUCLEOTIDE SEQUENCE</scope>
    <source>
        <strain evidence="8">3313</strain>
    </source>
</reference>
<name>A0AAW8NLX4_9GAMM</name>
<dbReference type="RefSeq" id="WP_310654331.1">
    <property type="nucleotide sequence ID" value="NZ_JAPMLA010000003.1"/>
</dbReference>
<accession>A0AAW8NLX4</accession>
<dbReference type="Pfam" id="PF02608">
    <property type="entry name" value="Bmp"/>
    <property type="match status" value="1"/>
</dbReference>
<protein>
    <submittedName>
        <fullName evidence="8">BMP family ABC transporter substrate-binding protein</fullName>
    </submittedName>
</protein>